<feature type="binding site" evidence="6">
    <location>
        <position position="291"/>
    </location>
    <ligand>
        <name>Zn(2+)</name>
        <dbReference type="ChEBI" id="CHEBI:29105"/>
    </ligand>
</feature>
<dbReference type="Proteomes" id="UP000060043">
    <property type="component" value="Chromosome"/>
</dbReference>
<feature type="binding site" evidence="6">
    <location>
        <position position="136"/>
    </location>
    <ligand>
        <name>substrate</name>
    </ligand>
</feature>
<dbReference type="UniPathway" id="UPA00393"/>
<evidence type="ECO:0000313" key="8">
    <source>
        <dbReference type="EMBL" id="ALU29033.1"/>
    </source>
</evidence>
<dbReference type="Pfam" id="PF01702">
    <property type="entry name" value="TGT"/>
    <property type="match status" value="1"/>
</dbReference>
<proteinExistence type="inferred from homology"/>
<keyword evidence="2 6" id="KW-0808">Transferase</keyword>
<feature type="binding site" evidence="6">
    <location>
        <position position="293"/>
    </location>
    <ligand>
        <name>Zn(2+)</name>
        <dbReference type="ChEBI" id="CHEBI:29105"/>
    </ligand>
</feature>
<evidence type="ECO:0000256" key="1">
    <source>
        <dbReference type="ARBA" id="ARBA00022676"/>
    </source>
</evidence>
<evidence type="ECO:0000256" key="3">
    <source>
        <dbReference type="ARBA" id="ARBA00022694"/>
    </source>
</evidence>
<reference evidence="10 11" key="1">
    <citation type="submission" date="2015-12" db="EMBL/GenBank/DDBJ databases">
        <title>A stable core within a dynamic pangenome in Sulfolobus acidocaldarius.</title>
        <authorList>
            <person name="Anderson R."/>
            <person name="Kouris A."/>
            <person name="Seward C."/>
            <person name="Campbell K."/>
            <person name="Whitaker R."/>
        </authorList>
    </citation>
    <scope>NUCLEOTIDE SEQUENCE [LARGE SCALE GENOMIC DNA]</scope>
    <source>
        <strain evidence="8 11">GG12-C01-09</strain>
        <strain evidence="9 10">NG05B_CO5_07</strain>
    </source>
</reference>
<keyword evidence="1 6" id="KW-0328">Glycosyltransferase</keyword>
<dbReference type="Gene3D" id="3.20.20.105">
    <property type="entry name" value="Queuine tRNA-ribosyltransferase-like"/>
    <property type="match status" value="1"/>
</dbReference>
<comment type="function">
    <text evidence="6">Exchanges the guanine residue with 7-cyano-7-deazaguanine (preQ0) at position 15 in the dihydrouridine loop (D-loop) of archaeal tRNAs.</text>
</comment>
<keyword evidence="5 6" id="KW-0862">Zinc</keyword>
<evidence type="ECO:0000313" key="11">
    <source>
        <dbReference type="Proteomes" id="UP000065473"/>
    </source>
</evidence>
<dbReference type="SUPFAM" id="SSF88802">
    <property type="entry name" value="Pre-PUA domain"/>
    <property type="match status" value="1"/>
</dbReference>
<feature type="domain" description="tRNA-guanine(15) transglycosylase-like" evidence="7">
    <location>
        <begin position="30"/>
        <end position="352"/>
    </location>
</feature>
<comment type="pathway">
    <text evidence="6">tRNA modification; archaeosine-tRNA biosynthesis.</text>
</comment>
<comment type="similarity">
    <text evidence="6">Belongs to the archaeosine tRNA-ribosyltransferase family.</text>
</comment>
<dbReference type="GO" id="GO:0008270">
    <property type="term" value="F:zinc ion binding"/>
    <property type="evidence" value="ECO:0007669"/>
    <property type="project" value="UniProtKB-UniRule"/>
</dbReference>
<evidence type="ECO:0000256" key="4">
    <source>
        <dbReference type="ARBA" id="ARBA00022723"/>
    </source>
</evidence>
<dbReference type="EMBL" id="CP013694">
    <property type="protein sequence ID" value="ALU29033.1"/>
    <property type="molecule type" value="Genomic_DNA"/>
</dbReference>
<dbReference type="EMBL" id="CP013695">
    <property type="protein sequence ID" value="ALU31759.1"/>
    <property type="molecule type" value="Genomic_DNA"/>
</dbReference>
<feature type="binding site" evidence="6">
    <location>
        <position position="296"/>
    </location>
    <ligand>
        <name>Zn(2+)</name>
        <dbReference type="ChEBI" id="CHEBI:29105"/>
    </ligand>
</feature>
<dbReference type="GO" id="GO:0002099">
    <property type="term" value="P:tRNA wobble guanine modification"/>
    <property type="evidence" value="ECO:0007669"/>
    <property type="project" value="TreeGrafter"/>
</dbReference>
<evidence type="ECO:0000313" key="9">
    <source>
        <dbReference type="EMBL" id="ALU31759.1"/>
    </source>
</evidence>
<dbReference type="NCBIfam" id="TIGR00449">
    <property type="entry name" value="tgt_general"/>
    <property type="match status" value="1"/>
</dbReference>
<dbReference type="AlphaFoldDB" id="A0A0U3GK27"/>
<dbReference type="HAMAP" id="MF_01634">
    <property type="entry name" value="TgtA_arch"/>
    <property type="match status" value="1"/>
</dbReference>
<dbReference type="GO" id="GO:0016763">
    <property type="term" value="F:pentosyltransferase activity"/>
    <property type="evidence" value="ECO:0007669"/>
    <property type="project" value="UniProtKB-UniRule"/>
</dbReference>
<sequence length="514" mass="59408">MIYLTPILIKRKKDHEMIGDFEIKDEDLAGRIGILETKHGKLETPAFFPVINPVKNEITIQDILSVGFESIITNAFLIKKYIGKEEDLHSILNYNKILMTDSGAYQILQYGDIDVSNVDIVNYETKLKPDIAVILDIPTGLTEDKKEAEKSVESTISRAKEASKFVELSKDEIIWVHPIQGGMYLDLIEYSARIADMNQDYKMLALGSPTVLMQRYEYAPLIDMIYKSKSNVSRGKPFHLFGGGHPHIFAFAVALGVDTFDSASYILYARDHRYMTRERVYRLEELDYFPCSCPICSRYSPKDVMEMPEEQKVRLIALHNLYVIKEEINYIKQSLKEGRLFEYIQQKAYSHPSTFEAFRRILNYSKYLEKYDPRVKGEVKGVFLFDNSSLHRPEVIRHAYTLSKIKQRSKALVLYCSDSKDNPLKNTEDMKNADVYIVLPFYGCVPYNVFFTYPYFQSEMPSTIDKDVIYDLKNKLKEFLSQRSYETVSIIGCEKILHVDSIRGAPVNLLLNKL</sequence>
<organism evidence="8 11">
    <name type="scientific">Sulfolobus acidocaldarius</name>
    <dbReference type="NCBI Taxonomy" id="2285"/>
    <lineage>
        <taxon>Archaea</taxon>
        <taxon>Thermoproteota</taxon>
        <taxon>Thermoprotei</taxon>
        <taxon>Sulfolobales</taxon>
        <taxon>Sulfolobaceae</taxon>
        <taxon>Sulfolobus</taxon>
    </lineage>
</organism>
<keyword evidence="3 6" id="KW-0819">tRNA processing</keyword>
<name>A0A0U3GK27_9CREN</name>
<comment type="caution">
    <text evidence="6">Lacks conserved residue(s) required for the propagation of feature annotation.</text>
</comment>
<dbReference type="InterPro" id="IPR050076">
    <property type="entry name" value="ArchSynthase1/Queuine_TRR"/>
</dbReference>
<dbReference type="PANTHER" id="PTHR46499">
    <property type="entry name" value="QUEUINE TRNA-RIBOSYLTRANSFERASE"/>
    <property type="match status" value="1"/>
</dbReference>
<evidence type="ECO:0000256" key="5">
    <source>
        <dbReference type="ARBA" id="ARBA00022833"/>
    </source>
</evidence>
<keyword evidence="4 6" id="KW-0479">Metal-binding</keyword>
<dbReference type="EC" id="2.4.2.48" evidence="6"/>
<dbReference type="PANTHER" id="PTHR46499:SF1">
    <property type="entry name" value="QUEUINE TRNA-RIBOSYLTRANSFERASE"/>
    <property type="match status" value="1"/>
</dbReference>
<dbReference type="STRING" id="1435377.SUSAZ_02975"/>
<dbReference type="InterPro" id="IPR002616">
    <property type="entry name" value="tRNA_ribo_trans-like"/>
</dbReference>
<evidence type="ECO:0000313" key="10">
    <source>
        <dbReference type="Proteomes" id="UP000060043"/>
    </source>
</evidence>
<dbReference type="InterPro" id="IPR036511">
    <property type="entry name" value="TGT-like_sf"/>
</dbReference>
<dbReference type="PaxDb" id="1435377-SUSAZ_02975"/>
<accession>A0A0U3GK27</accession>
<evidence type="ECO:0000256" key="2">
    <source>
        <dbReference type="ARBA" id="ARBA00022679"/>
    </source>
</evidence>
<comment type="cofactor">
    <cofactor evidence="6">
        <name>Zn(2+)</name>
        <dbReference type="ChEBI" id="CHEBI:29105"/>
    </cofactor>
    <text evidence="6">Binds 1 zinc ion per subunit.</text>
</comment>
<dbReference type="GO" id="GO:0005737">
    <property type="term" value="C:cytoplasm"/>
    <property type="evidence" value="ECO:0007669"/>
    <property type="project" value="TreeGrafter"/>
</dbReference>
<protein>
    <recommendedName>
        <fullName evidence="6">tRNA-guanine(15) transglycosylase</fullName>
        <ecNumber evidence="6">2.4.2.48</ecNumber>
    </recommendedName>
    <alternativeName>
        <fullName evidence="6">7-cyano-7-deazaguanine tRNA-ribosyltransferase</fullName>
    </alternativeName>
    <alternativeName>
        <fullName evidence="6">Archaeal tRNA-guanine transglycosylase</fullName>
    </alternativeName>
</protein>
<evidence type="ECO:0000256" key="6">
    <source>
        <dbReference type="HAMAP-Rule" id="MF_01634"/>
    </source>
</evidence>
<dbReference type="SUPFAM" id="SSF51713">
    <property type="entry name" value="tRNA-guanine transglycosylase"/>
    <property type="match status" value="1"/>
</dbReference>
<dbReference type="NCBIfam" id="TIGR00432">
    <property type="entry name" value="arcsn_tRNA_tgt"/>
    <property type="match status" value="1"/>
</dbReference>
<feature type="active site" description="Nucleophile" evidence="6">
    <location>
        <position position="101"/>
    </location>
</feature>
<evidence type="ECO:0000259" key="7">
    <source>
        <dbReference type="Pfam" id="PF01702"/>
    </source>
</evidence>
<dbReference type="Proteomes" id="UP000065473">
    <property type="component" value="Chromosome"/>
</dbReference>
<gene>
    <name evidence="6" type="primary">tgtA</name>
    <name evidence="8" type="ORF">ATY89_03105</name>
    <name evidence="9" type="ORF">ATZ20_06130</name>
</gene>
<comment type="catalytic activity">
    <reaction evidence="6">
        <text>guanosine(15) in tRNA + 7-cyano-7-carbaguanine = 7-cyano-7-carbaguanosine(15) in tRNA + guanine</text>
        <dbReference type="Rhea" id="RHEA:43164"/>
        <dbReference type="Rhea" id="RHEA-COMP:10371"/>
        <dbReference type="Rhea" id="RHEA-COMP:10372"/>
        <dbReference type="ChEBI" id="CHEBI:16235"/>
        <dbReference type="ChEBI" id="CHEBI:45075"/>
        <dbReference type="ChEBI" id="CHEBI:74269"/>
        <dbReference type="ChEBI" id="CHEBI:82850"/>
        <dbReference type="EC" id="2.4.2.48"/>
    </reaction>
</comment>
<dbReference type="InterPro" id="IPR004804">
    <property type="entry name" value="TgtA"/>
</dbReference>